<reference evidence="2" key="1">
    <citation type="journal article" date="2005" name="Nature">
        <title>The map-based sequence of the rice genome.</title>
        <authorList>
            <consortium name="International rice genome sequencing project (IRGSP)"/>
            <person name="Matsumoto T."/>
            <person name="Wu J."/>
            <person name="Kanamori H."/>
            <person name="Katayose Y."/>
            <person name="Fujisawa M."/>
            <person name="Namiki N."/>
            <person name="Mizuno H."/>
            <person name="Yamamoto K."/>
            <person name="Antonio B.A."/>
            <person name="Baba T."/>
            <person name="Sakata K."/>
            <person name="Nagamura Y."/>
            <person name="Aoki H."/>
            <person name="Arikawa K."/>
            <person name="Arita K."/>
            <person name="Bito T."/>
            <person name="Chiden Y."/>
            <person name="Fujitsuka N."/>
            <person name="Fukunaka R."/>
            <person name="Hamada M."/>
            <person name="Harada C."/>
            <person name="Hayashi A."/>
            <person name="Hijishita S."/>
            <person name="Honda M."/>
            <person name="Hosokawa S."/>
            <person name="Ichikawa Y."/>
            <person name="Idonuma A."/>
            <person name="Iijima M."/>
            <person name="Ikeda M."/>
            <person name="Ikeno M."/>
            <person name="Ito K."/>
            <person name="Ito S."/>
            <person name="Ito T."/>
            <person name="Ito Y."/>
            <person name="Ito Y."/>
            <person name="Iwabuchi A."/>
            <person name="Kamiya K."/>
            <person name="Karasawa W."/>
            <person name="Kurita K."/>
            <person name="Katagiri S."/>
            <person name="Kikuta A."/>
            <person name="Kobayashi H."/>
            <person name="Kobayashi N."/>
            <person name="Machita K."/>
            <person name="Maehara T."/>
            <person name="Masukawa M."/>
            <person name="Mizubayashi T."/>
            <person name="Mukai Y."/>
            <person name="Nagasaki H."/>
            <person name="Nagata Y."/>
            <person name="Naito S."/>
            <person name="Nakashima M."/>
            <person name="Nakama Y."/>
            <person name="Nakamichi Y."/>
            <person name="Nakamura M."/>
            <person name="Meguro A."/>
            <person name="Negishi M."/>
            <person name="Ohta I."/>
            <person name="Ohta T."/>
            <person name="Okamoto M."/>
            <person name="Ono N."/>
            <person name="Saji S."/>
            <person name="Sakaguchi M."/>
            <person name="Sakai K."/>
            <person name="Shibata M."/>
            <person name="Shimokawa T."/>
            <person name="Song J."/>
            <person name="Takazaki Y."/>
            <person name="Terasawa K."/>
            <person name="Tsugane M."/>
            <person name="Tsuji K."/>
            <person name="Ueda S."/>
            <person name="Waki K."/>
            <person name="Yamagata H."/>
            <person name="Yamamoto M."/>
            <person name="Yamamoto S."/>
            <person name="Yamane H."/>
            <person name="Yoshiki S."/>
            <person name="Yoshihara R."/>
            <person name="Yukawa K."/>
            <person name="Zhong H."/>
            <person name="Yano M."/>
            <person name="Yuan Q."/>
            <person name="Ouyang S."/>
            <person name="Liu J."/>
            <person name="Jones K.M."/>
            <person name="Gansberger K."/>
            <person name="Moffat K."/>
            <person name="Hill J."/>
            <person name="Bera J."/>
            <person name="Fadrosh D."/>
            <person name="Jin S."/>
            <person name="Johri S."/>
            <person name="Kim M."/>
            <person name="Overton L."/>
            <person name="Reardon M."/>
            <person name="Tsitrin T."/>
            <person name="Vuong H."/>
            <person name="Weaver B."/>
            <person name="Ciecko A."/>
            <person name="Tallon L."/>
            <person name="Jackson J."/>
            <person name="Pai G."/>
            <person name="Aken S.V."/>
            <person name="Utterback T."/>
            <person name="Reidmuller S."/>
            <person name="Feldblyum T."/>
            <person name="Hsiao J."/>
            <person name="Zismann V."/>
            <person name="Iobst S."/>
            <person name="de Vazeille A.R."/>
            <person name="Buell C.R."/>
            <person name="Ying K."/>
            <person name="Li Y."/>
            <person name="Lu T."/>
            <person name="Huang Y."/>
            <person name="Zhao Q."/>
            <person name="Feng Q."/>
            <person name="Zhang L."/>
            <person name="Zhu J."/>
            <person name="Weng Q."/>
            <person name="Mu J."/>
            <person name="Lu Y."/>
            <person name="Fan D."/>
            <person name="Liu Y."/>
            <person name="Guan J."/>
            <person name="Zhang Y."/>
            <person name="Yu S."/>
            <person name="Liu X."/>
            <person name="Zhang Y."/>
            <person name="Hong G."/>
            <person name="Han B."/>
            <person name="Choisne N."/>
            <person name="Demange N."/>
            <person name="Orjeda G."/>
            <person name="Samain S."/>
            <person name="Cattolico L."/>
            <person name="Pelletier E."/>
            <person name="Couloux A."/>
            <person name="Segurens B."/>
            <person name="Wincker P."/>
            <person name="D'Hont A."/>
            <person name="Scarpelli C."/>
            <person name="Weissenbach J."/>
            <person name="Salanoubat M."/>
            <person name="Quetier F."/>
            <person name="Yu Y."/>
            <person name="Kim H.R."/>
            <person name="Rambo T."/>
            <person name="Currie J."/>
            <person name="Collura K."/>
            <person name="Luo M."/>
            <person name="Yang T."/>
            <person name="Ammiraju J.S.S."/>
            <person name="Engler F."/>
            <person name="Soderlund C."/>
            <person name="Wing R.A."/>
            <person name="Palmer L.E."/>
            <person name="de la Bastide M."/>
            <person name="Spiegel L."/>
            <person name="Nascimento L."/>
            <person name="Zutavern T."/>
            <person name="O'Shaughnessy A."/>
            <person name="Dike S."/>
            <person name="Dedhia N."/>
            <person name="Preston R."/>
            <person name="Balija V."/>
            <person name="McCombie W.R."/>
            <person name="Chow T."/>
            <person name="Chen H."/>
            <person name="Chung M."/>
            <person name="Chen C."/>
            <person name="Shaw J."/>
            <person name="Wu H."/>
            <person name="Hsiao K."/>
            <person name="Chao Y."/>
            <person name="Chu M."/>
            <person name="Cheng C."/>
            <person name="Hour A."/>
            <person name="Lee P."/>
            <person name="Lin S."/>
            <person name="Lin Y."/>
            <person name="Liou J."/>
            <person name="Liu S."/>
            <person name="Hsing Y."/>
            <person name="Raghuvanshi S."/>
            <person name="Mohanty A."/>
            <person name="Bharti A.K."/>
            <person name="Gaur A."/>
            <person name="Gupta V."/>
            <person name="Kumar D."/>
            <person name="Ravi V."/>
            <person name="Vij S."/>
            <person name="Kapur A."/>
            <person name="Khurana P."/>
            <person name="Khurana P."/>
            <person name="Khurana J.P."/>
            <person name="Tyagi A.K."/>
            <person name="Gaikwad K."/>
            <person name="Singh A."/>
            <person name="Dalal V."/>
            <person name="Srivastava S."/>
            <person name="Dixit A."/>
            <person name="Pal A.K."/>
            <person name="Ghazi I.A."/>
            <person name="Yadav M."/>
            <person name="Pandit A."/>
            <person name="Bhargava A."/>
            <person name="Sureshbabu K."/>
            <person name="Batra K."/>
            <person name="Sharma T.R."/>
            <person name="Mohapatra T."/>
            <person name="Singh N.K."/>
            <person name="Messing J."/>
            <person name="Nelson A.B."/>
            <person name="Fuks G."/>
            <person name="Kavchok S."/>
            <person name="Keizer G."/>
            <person name="Linton E."/>
            <person name="Llaca V."/>
            <person name="Song R."/>
            <person name="Tanyolac B."/>
            <person name="Young S."/>
            <person name="Ho-Il K."/>
            <person name="Hahn J.H."/>
            <person name="Sangsakoo G."/>
            <person name="Vanavichit A."/>
            <person name="de Mattos Luiz.A.T."/>
            <person name="Zimmer P.D."/>
            <person name="Malone G."/>
            <person name="Dellagostin O."/>
            <person name="de Oliveira A.C."/>
            <person name="Bevan M."/>
            <person name="Bancroft I."/>
            <person name="Minx P."/>
            <person name="Cordum H."/>
            <person name="Wilson R."/>
            <person name="Cheng Z."/>
            <person name="Jin W."/>
            <person name="Jiang J."/>
            <person name="Leong S.A."/>
            <person name="Iwama H."/>
            <person name="Gojobori T."/>
            <person name="Itoh T."/>
            <person name="Niimura Y."/>
            <person name="Fujii Y."/>
            <person name="Habara T."/>
            <person name="Sakai H."/>
            <person name="Sato Y."/>
            <person name="Wilson G."/>
            <person name="Kumar K."/>
            <person name="McCouch S."/>
            <person name="Juretic N."/>
            <person name="Hoen D."/>
            <person name="Wright S."/>
            <person name="Bruskiewich R."/>
            <person name="Bureau T."/>
            <person name="Miyao A."/>
            <person name="Hirochika H."/>
            <person name="Nishikawa T."/>
            <person name="Kadowaki K."/>
            <person name="Sugiura M."/>
            <person name="Burr B."/>
            <person name="Sasaki T."/>
        </authorList>
    </citation>
    <scope>NUCLEOTIDE SEQUENCE [LARGE SCALE GENOMIC DNA]</scope>
    <source>
        <strain evidence="2">cv. Nipponbare</strain>
    </source>
</reference>
<feature type="non-terminal residue" evidence="1">
    <location>
        <position position="110"/>
    </location>
</feature>
<proteinExistence type="predicted"/>
<reference evidence="1 2" key="2">
    <citation type="journal article" date="2013" name="Plant Cell Physiol.">
        <title>Rice Annotation Project Database (RAP-DB): an integrative and interactive database for rice genomics.</title>
        <authorList>
            <person name="Sakai H."/>
            <person name="Lee S.S."/>
            <person name="Tanaka T."/>
            <person name="Numa H."/>
            <person name="Kim J."/>
            <person name="Kawahara Y."/>
            <person name="Wakimoto H."/>
            <person name="Yang C.C."/>
            <person name="Iwamoto M."/>
            <person name="Abe T."/>
            <person name="Yamada Y."/>
            <person name="Muto A."/>
            <person name="Inokuchi H."/>
            <person name="Ikemura T."/>
            <person name="Matsumoto T."/>
            <person name="Sasaki T."/>
            <person name="Itoh T."/>
        </authorList>
    </citation>
    <scope>NUCLEOTIDE SEQUENCE [LARGE SCALE GENOMIC DNA]</scope>
    <source>
        <strain evidence="2">cv. Nipponbare</strain>
    </source>
</reference>
<protein>
    <submittedName>
        <fullName evidence="1">Os02g0168850 protein</fullName>
    </submittedName>
</protein>
<organism evidence="1 2">
    <name type="scientific">Oryza sativa subsp. japonica</name>
    <name type="common">Rice</name>
    <dbReference type="NCBI Taxonomy" id="39947"/>
    <lineage>
        <taxon>Eukaryota</taxon>
        <taxon>Viridiplantae</taxon>
        <taxon>Streptophyta</taxon>
        <taxon>Embryophyta</taxon>
        <taxon>Tracheophyta</taxon>
        <taxon>Spermatophyta</taxon>
        <taxon>Magnoliopsida</taxon>
        <taxon>Liliopsida</taxon>
        <taxon>Poales</taxon>
        <taxon>Poaceae</taxon>
        <taxon>BOP clade</taxon>
        <taxon>Oryzoideae</taxon>
        <taxon>Oryzeae</taxon>
        <taxon>Oryzinae</taxon>
        <taxon>Oryza</taxon>
        <taxon>Oryza sativa</taxon>
    </lineage>
</organism>
<name>A0A0P0VFA9_ORYSJ</name>
<evidence type="ECO:0000313" key="1">
    <source>
        <dbReference type="EMBL" id="BAS77181.1"/>
    </source>
</evidence>
<reference evidence="1 2" key="3">
    <citation type="journal article" date="2013" name="Rice">
        <title>Improvement of the Oryza sativa Nipponbare reference genome using next generation sequence and optical map data.</title>
        <authorList>
            <person name="Kawahara Y."/>
            <person name="de la Bastide M."/>
            <person name="Hamilton J.P."/>
            <person name="Kanamori H."/>
            <person name="McCombie W.R."/>
            <person name="Ouyang S."/>
            <person name="Schwartz D.C."/>
            <person name="Tanaka T."/>
            <person name="Wu J."/>
            <person name="Zhou S."/>
            <person name="Childs K.L."/>
            <person name="Davidson R.M."/>
            <person name="Lin H."/>
            <person name="Quesada-Ocampo L."/>
            <person name="Vaillancourt B."/>
            <person name="Sakai H."/>
            <person name="Lee S.S."/>
            <person name="Kim J."/>
            <person name="Numa H."/>
            <person name="Itoh T."/>
            <person name="Buell C.R."/>
            <person name="Matsumoto T."/>
        </authorList>
    </citation>
    <scope>NUCLEOTIDE SEQUENCE [LARGE SCALE GENOMIC DNA]</scope>
    <source>
        <strain evidence="2">cv. Nipponbare</strain>
    </source>
</reference>
<gene>
    <name evidence="1" type="ordered locus">Os02g0168850</name>
    <name evidence="1" type="ORF">OSNPB_020168850</name>
</gene>
<dbReference type="InParanoid" id="A0A0P0VFA9"/>
<dbReference type="Proteomes" id="UP000059680">
    <property type="component" value="Chromosome 2"/>
</dbReference>
<keyword evidence="2" id="KW-1185">Reference proteome</keyword>
<dbReference type="AlphaFoldDB" id="A0A0P0VFA9"/>
<dbReference type="PaxDb" id="39947-A0A0P0VFA9"/>
<accession>A0A0P0VFA9</accession>
<sequence>FSLQAIKEARASLCFQLVASIFTHLNHDIEIIRSSSRSLIYYPSGEANSPRNEQFPSLSREAYAAIGVRQLPSRTDKNSLSHATANLVSSWFNEDKSLPLCHHCFCKLFQ</sequence>
<dbReference type="EMBL" id="AP014958">
    <property type="protein sequence ID" value="BAS77181.1"/>
    <property type="molecule type" value="Genomic_DNA"/>
</dbReference>
<evidence type="ECO:0000313" key="2">
    <source>
        <dbReference type="Proteomes" id="UP000059680"/>
    </source>
</evidence>
<dbReference type="Gramene" id="Os02t0168850-00">
    <property type="protein sequence ID" value="Os02t0168850-00"/>
    <property type="gene ID" value="Os02g0168850"/>
</dbReference>